<feature type="compositionally biased region" description="Acidic residues" evidence="3">
    <location>
        <begin position="119"/>
        <end position="128"/>
    </location>
</feature>
<name>A0AAV9J2U5_CYACA</name>
<feature type="region of interest" description="Disordered" evidence="3">
    <location>
        <begin position="289"/>
        <end position="353"/>
    </location>
</feature>
<dbReference type="GO" id="GO:0042393">
    <property type="term" value="F:histone binding"/>
    <property type="evidence" value="ECO:0007669"/>
    <property type="project" value="TreeGrafter"/>
</dbReference>
<evidence type="ECO:0000313" key="4">
    <source>
        <dbReference type="EMBL" id="KAK4538701.1"/>
    </source>
</evidence>
<organism evidence="4 5">
    <name type="scientific">Cyanidium caldarium</name>
    <name type="common">Red alga</name>
    <dbReference type="NCBI Taxonomy" id="2771"/>
    <lineage>
        <taxon>Eukaryota</taxon>
        <taxon>Rhodophyta</taxon>
        <taxon>Bangiophyceae</taxon>
        <taxon>Cyanidiales</taxon>
        <taxon>Cyanidiaceae</taxon>
        <taxon>Cyanidium</taxon>
    </lineage>
</organism>
<evidence type="ECO:0000256" key="1">
    <source>
        <dbReference type="ARBA" id="ARBA00022737"/>
    </source>
</evidence>
<keyword evidence="1" id="KW-0677">Repeat</keyword>
<dbReference type="InterPro" id="IPR011990">
    <property type="entry name" value="TPR-like_helical_dom_sf"/>
</dbReference>
<proteinExistence type="predicted"/>
<feature type="compositionally biased region" description="Polar residues" evidence="3">
    <location>
        <begin position="297"/>
        <end position="309"/>
    </location>
</feature>
<dbReference type="Gene3D" id="1.25.40.10">
    <property type="entry name" value="Tetratricopeptide repeat domain"/>
    <property type="match status" value="1"/>
</dbReference>
<evidence type="ECO:0000256" key="2">
    <source>
        <dbReference type="ARBA" id="ARBA00022803"/>
    </source>
</evidence>
<gene>
    <name evidence="4" type="ORF">CDCA_CDCA19G4726</name>
</gene>
<dbReference type="InterPro" id="IPR051730">
    <property type="entry name" value="NASP-like"/>
</dbReference>
<evidence type="ECO:0000256" key="3">
    <source>
        <dbReference type="SAM" id="MobiDB-lite"/>
    </source>
</evidence>
<feature type="region of interest" description="Disordered" evidence="3">
    <location>
        <begin position="109"/>
        <end position="151"/>
    </location>
</feature>
<dbReference type="AlphaFoldDB" id="A0AAV9J2U5"/>
<dbReference type="GO" id="GO:0005654">
    <property type="term" value="C:nucleoplasm"/>
    <property type="evidence" value="ECO:0007669"/>
    <property type="project" value="TreeGrafter"/>
</dbReference>
<accession>A0AAV9J2U5</accession>
<dbReference type="GO" id="GO:0006335">
    <property type="term" value="P:DNA replication-dependent chromatin assembly"/>
    <property type="evidence" value="ECO:0007669"/>
    <property type="project" value="TreeGrafter"/>
</dbReference>
<dbReference type="SUPFAM" id="SSF48452">
    <property type="entry name" value="TPR-like"/>
    <property type="match status" value="1"/>
</dbReference>
<dbReference type="PANTHER" id="PTHR15081:SF1">
    <property type="entry name" value="NUCLEAR AUTOANTIGENIC SPERM PROTEIN"/>
    <property type="match status" value="1"/>
</dbReference>
<dbReference type="EMBL" id="JANCYW010000019">
    <property type="protein sequence ID" value="KAK4538701.1"/>
    <property type="molecule type" value="Genomic_DNA"/>
</dbReference>
<keyword evidence="2" id="KW-0802">TPR repeat</keyword>
<feature type="compositionally biased region" description="Basic and acidic residues" evidence="3">
    <location>
        <begin position="129"/>
        <end position="139"/>
    </location>
</feature>
<sequence>MTCRVPAHFADYSQAVREKIAEGLALLQDARSRPIQPEGGLETAAGRWSDAATCFSEAVEAVEAEEMGGGGRDSPAFAELLMLYGEALVGSAREALEQDAERMVLGPQVPSVVATGSREEEEEEEEEAPSGKEEAREADTAAEAEASTDEGQRAWEVLECARAVFESSGVVYTPRVIDCYEMLGDLSLYVNDAFEQAASDYAIGIALARQYYGEGSRRLGGLYHSRYVALRSANDWSGALEALEGAVRVFERRVHPTTADESVGDAHDEQRAVLRELRTERDAVREALARKEAAANTAGSNGHATTSSAHGAMADATLPTETAPDVVPVVPKRGVKREAPEAPQAPNTTDEST</sequence>
<keyword evidence="5" id="KW-1185">Reference proteome</keyword>
<dbReference type="GO" id="GO:0034080">
    <property type="term" value="P:CENP-A containing chromatin assembly"/>
    <property type="evidence" value="ECO:0007669"/>
    <property type="project" value="TreeGrafter"/>
</dbReference>
<protein>
    <submittedName>
        <fullName evidence="4">Uncharacterized protein</fullName>
    </submittedName>
</protein>
<comment type="caution">
    <text evidence="4">The sequence shown here is derived from an EMBL/GenBank/DDBJ whole genome shotgun (WGS) entry which is preliminary data.</text>
</comment>
<reference evidence="4 5" key="1">
    <citation type="submission" date="2022-07" db="EMBL/GenBank/DDBJ databases">
        <title>Genome-wide signatures of adaptation to extreme environments.</title>
        <authorList>
            <person name="Cho C.H."/>
            <person name="Yoon H.S."/>
        </authorList>
    </citation>
    <scope>NUCLEOTIDE SEQUENCE [LARGE SCALE GENOMIC DNA]</scope>
    <source>
        <strain evidence="4 5">DBV 063 E5</strain>
    </source>
</reference>
<dbReference type="Proteomes" id="UP001301350">
    <property type="component" value="Unassembled WGS sequence"/>
</dbReference>
<dbReference type="PANTHER" id="PTHR15081">
    <property type="entry name" value="NUCLEAR AUTOANTIGENIC SPERM PROTEIN NASP -RELATED"/>
    <property type="match status" value="1"/>
</dbReference>
<evidence type="ECO:0000313" key="5">
    <source>
        <dbReference type="Proteomes" id="UP001301350"/>
    </source>
</evidence>